<dbReference type="InterPro" id="IPR011006">
    <property type="entry name" value="CheY-like_superfamily"/>
</dbReference>
<evidence type="ECO:0000313" key="11">
    <source>
        <dbReference type="EMBL" id="RVT48966.1"/>
    </source>
</evidence>
<dbReference type="Pfam" id="PF00486">
    <property type="entry name" value="Trans_reg_C"/>
    <property type="match status" value="1"/>
</dbReference>
<dbReference type="GO" id="GO:0006355">
    <property type="term" value="P:regulation of DNA-templated transcription"/>
    <property type="evidence" value="ECO:0007669"/>
    <property type="project" value="InterPro"/>
</dbReference>
<dbReference type="SMART" id="SM00862">
    <property type="entry name" value="Trans_reg_C"/>
    <property type="match status" value="1"/>
</dbReference>
<keyword evidence="4" id="KW-0902">Two-component regulatory system</keyword>
<evidence type="ECO:0000256" key="3">
    <source>
        <dbReference type="ARBA" id="ARBA00022553"/>
    </source>
</evidence>
<evidence type="ECO:0000256" key="6">
    <source>
        <dbReference type="ARBA" id="ARBA00023125"/>
    </source>
</evidence>
<dbReference type="GO" id="GO:0000156">
    <property type="term" value="F:phosphorelay response regulator activity"/>
    <property type="evidence" value="ECO:0007669"/>
    <property type="project" value="TreeGrafter"/>
</dbReference>
<keyword evidence="3" id="KW-0597">Phosphoprotein</keyword>
<evidence type="ECO:0000256" key="7">
    <source>
        <dbReference type="ARBA" id="ARBA00023163"/>
    </source>
</evidence>
<feature type="DNA-binding region" description="OmpR/PhoB-type" evidence="8">
    <location>
        <begin position="153"/>
        <end position="249"/>
    </location>
</feature>
<keyword evidence="6 8" id="KW-0238">DNA-binding</keyword>
<feature type="region of interest" description="Disordered" evidence="9">
    <location>
        <begin position="1"/>
        <end position="20"/>
    </location>
</feature>
<proteinExistence type="predicted"/>
<evidence type="ECO:0000313" key="12">
    <source>
        <dbReference type="Proteomes" id="UP000288178"/>
    </source>
</evidence>
<evidence type="ECO:0000256" key="8">
    <source>
        <dbReference type="PROSITE-ProRule" id="PRU01091"/>
    </source>
</evidence>
<evidence type="ECO:0000256" key="1">
    <source>
        <dbReference type="ARBA" id="ARBA00004496"/>
    </source>
</evidence>
<dbReference type="SUPFAM" id="SSF46894">
    <property type="entry name" value="C-terminal effector domain of the bipartite response regulators"/>
    <property type="match status" value="1"/>
</dbReference>
<keyword evidence="12" id="KW-1185">Reference proteome</keyword>
<dbReference type="AlphaFoldDB" id="A0A3S2TJN3"/>
<protein>
    <submittedName>
        <fullName evidence="11">Response regulator transcription factor</fullName>
    </submittedName>
</protein>
<keyword evidence="2" id="KW-0963">Cytoplasm</keyword>
<dbReference type="InterPro" id="IPR039420">
    <property type="entry name" value="WalR-like"/>
</dbReference>
<dbReference type="RefSeq" id="WP_128200604.1">
    <property type="nucleotide sequence ID" value="NZ_SACT01000009.1"/>
</dbReference>
<dbReference type="Proteomes" id="UP000288178">
    <property type="component" value="Unassembled WGS sequence"/>
</dbReference>
<dbReference type="PANTHER" id="PTHR48111:SF35">
    <property type="entry name" value="TRANSCRIPTIONAL REGULATORY PROTEIN QSEB"/>
    <property type="match status" value="1"/>
</dbReference>
<dbReference type="InterPro" id="IPR016032">
    <property type="entry name" value="Sig_transdc_resp-reg_C-effctor"/>
</dbReference>
<comment type="subcellular location">
    <subcellularLocation>
        <location evidence="1">Cytoplasm</location>
    </subcellularLocation>
</comment>
<dbReference type="OrthoDB" id="9802426at2"/>
<dbReference type="CDD" id="cd00383">
    <property type="entry name" value="trans_reg_C"/>
    <property type="match status" value="1"/>
</dbReference>
<evidence type="ECO:0000256" key="4">
    <source>
        <dbReference type="ARBA" id="ARBA00023012"/>
    </source>
</evidence>
<reference evidence="11 12" key="1">
    <citation type="submission" date="2019-01" db="EMBL/GenBank/DDBJ databases">
        <authorList>
            <person name="Chen W.-M."/>
        </authorList>
    </citation>
    <scope>NUCLEOTIDE SEQUENCE [LARGE SCALE GENOMIC DNA]</scope>
    <source>
        <strain evidence="11 12">ICH-3</strain>
    </source>
</reference>
<dbReference type="Gene3D" id="1.10.10.10">
    <property type="entry name" value="Winged helix-like DNA-binding domain superfamily/Winged helix DNA-binding domain"/>
    <property type="match status" value="1"/>
</dbReference>
<evidence type="ECO:0000256" key="9">
    <source>
        <dbReference type="SAM" id="MobiDB-lite"/>
    </source>
</evidence>
<dbReference type="GO" id="GO:0032993">
    <property type="term" value="C:protein-DNA complex"/>
    <property type="evidence" value="ECO:0007669"/>
    <property type="project" value="TreeGrafter"/>
</dbReference>
<evidence type="ECO:0000259" key="10">
    <source>
        <dbReference type="PROSITE" id="PS51755"/>
    </source>
</evidence>
<organism evidence="11 12">
    <name type="scientific">Rubrivivax albus</name>
    <dbReference type="NCBI Taxonomy" id="2499835"/>
    <lineage>
        <taxon>Bacteria</taxon>
        <taxon>Pseudomonadati</taxon>
        <taxon>Pseudomonadota</taxon>
        <taxon>Betaproteobacteria</taxon>
        <taxon>Burkholderiales</taxon>
        <taxon>Sphaerotilaceae</taxon>
        <taxon>Rubrivivax</taxon>
    </lineage>
</organism>
<dbReference type="InterPro" id="IPR036388">
    <property type="entry name" value="WH-like_DNA-bd_sf"/>
</dbReference>
<dbReference type="EMBL" id="SACT01000009">
    <property type="protein sequence ID" value="RVT48966.1"/>
    <property type="molecule type" value="Genomic_DNA"/>
</dbReference>
<comment type="caution">
    <text evidence="11">The sequence shown here is derived from an EMBL/GenBank/DDBJ whole genome shotgun (WGS) entry which is preliminary data.</text>
</comment>
<evidence type="ECO:0000256" key="5">
    <source>
        <dbReference type="ARBA" id="ARBA00023015"/>
    </source>
</evidence>
<keyword evidence="5" id="KW-0805">Transcription regulation</keyword>
<feature type="domain" description="OmpR/PhoB-type" evidence="10">
    <location>
        <begin position="153"/>
        <end position="249"/>
    </location>
</feature>
<dbReference type="PROSITE" id="PS51755">
    <property type="entry name" value="OMPR_PHOB"/>
    <property type="match status" value="1"/>
</dbReference>
<keyword evidence="7" id="KW-0804">Transcription</keyword>
<gene>
    <name evidence="11" type="ORF">ENE75_21700</name>
</gene>
<dbReference type="SUPFAM" id="SSF52172">
    <property type="entry name" value="CheY-like"/>
    <property type="match status" value="1"/>
</dbReference>
<dbReference type="InterPro" id="IPR001867">
    <property type="entry name" value="OmpR/PhoB-type_DNA-bd"/>
</dbReference>
<evidence type="ECO:0000256" key="2">
    <source>
        <dbReference type="ARBA" id="ARBA00022490"/>
    </source>
</evidence>
<dbReference type="PANTHER" id="PTHR48111">
    <property type="entry name" value="REGULATOR OF RPOS"/>
    <property type="match status" value="1"/>
</dbReference>
<accession>A0A3S2TJN3</accession>
<dbReference type="GO" id="GO:0000976">
    <property type="term" value="F:transcription cis-regulatory region binding"/>
    <property type="evidence" value="ECO:0007669"/>
    <property type="project" value="TreeGrafter"/>
</dbReference>
<dbReference type="GO" id="GO:0005829">
    <property type="term" value="C:cytosol"/>
    <property type="evidence" value="ECO:0007669"/>
    <property type="project" value="TreeGrafter"/>
</dbReference>
<sequence>MVDLEAFPTEPASDGLRAAPGACHPITDPVTLAGDDRALAERLAGELLPCGIALAQVPLTGQADVGPLRLTGGEPVLVDLGRRADRALTAIERARLGSGQRVVLALCDPHDVASAQQALDAGADDFCLRSAPGWEVRTRLTRLIAQRAPSADAAVLVVGDLELDTQSRSVRRRGQRLTLSSRQFELLRVLMRHAGEILSQARLMAELGIPQDGQPRASNLIEVHVYHLRRQIGDGRLSTVRGRGYVLHATGSSGN</sequence>
<name>A0A3S2TJN3_9BURK</name>